<dbReference type="EMBL" id="JAHLQT010021820">
    <property type="protein sequence ID" value="KAG7167194.1"/>
    <property type="molecule type" value="Genomic_DNA"/>
</dbReference>
<evidence type="ECO:0000256" key="3">
    <source>
        <dbReference type="ARBA" id="ARBA00022729"/>
    </source>
</evidence>
<evidence type="ECO:0000256" key="1">
    <source>
        <dbReference type="ARBA" id="ARBA00022659"/>
    </source>
</evidence>
<dbReference type="FunFam" id="2.40.10.10:FF:000120">
    <property type="entry name" value="Putative serine protease"/>
    <property type="match status" value="1"/>
</dbReference>
<dbReference type="PROSITE" id="PS00134">
    <property type="entry name" value="TRYPSIN_HIS"/>
    <property type="match status" value="1"/>
</dbReference>
<evidence type="ECO:0000256" key="10">
    <source>
        <dbReference type="RuleBase" id="RU363034"/>
    </source>
</evidence>
<dbReference type="AlphaFoldDB" id="A0A8J5MY13"/>
<keyword evidence="7" id="KW-1015">Disulfide bond</keyword>
<dbReference type="InterPro" id="IPR009003">
    <property type="entry name" value="Peptidase_S1_PA"/>
</dbReference>
<protein>
    <recommendedName>
        <fullName evidence="9">limulus clotting factor C</fullName>
        <ecNumber evidence="9">3.4.21.84</ecNumber>
    </recommendedName>
</protein>
<dbReference type="InterPro" id="IPR043504">
    <property type="entry name" value="Peptidase_S1_PA_chymotrypsin"/>
</dbReference>
<evidence type="ECO:0000256" key="7">
    <source>
        <dbReference type="ARBA" id="ARBA00023157"/>
    </source>
</evidence>
<evidence type="ECO:0000259" key="11">
    <source>
        <dbReference type="PROSITE" id="PS50240"/>
    </source>
</evidence>
<dbReference type="InterPro" id="IPR001314">
    <property type="entry name" value="Peptidase_S1A"/>
</dbReference>
<keyword evidence="13" id="KW-1185">Reference proteome</keyword>
<dbReference type="PANTHER" id="PTHR24252:SF7">
    <property type="entry name" value="HYALIN"/>
    <property type="match status" value="1"/>
</dbReference>
<keyword evidence="2 10" id="KW-0645">Protease</keyword>
<keyword evidence="4 10" id="KW-0378">Hydrolase</keyword>
<evidence type="ECO:0000256" key="4">
    <source>
        <dbReference type="ARBA" id="ARBA00022801"/>
    </source>
</evidence>
<keyword evidence="1" id="KW-0768">Sushi</keyword>
<gene>
    <name evidence="12" type="primary">Tryp1-L10</name>
    <name evidence="12" type="ORF">Hamer_G017100</name>
</gene>
<organism evidence="12 13">
    <name type="scientific">Homarus americanus</name>
    <name type="common">American lobster</name>
    <dbReference type="NCBI Taxonomy" id="6706"/>
    <lineage>
        <taxon>Eukaryota</taxon>
        <taxon>Metazoa</taxon>
        <taxon>Ecdysozoa</taxon>
        <taxon>Arthropoda</taxon>
        <taxon>Crustacea</taxon>
        <taxon>Multicrustacea</taxon>
        <taxon>Malacostraca</taxon>
        <taxon>Eumalacostraca</taxon>
        <taxon>Eucarida</taxon>
        <taxon>Decapoda</taxon>
        <taxon>Pleocyemata</taxon>
        <taxon>Astacidea</taxon>
        <taxon>Nephropoidea</taxon>
        <taxon>Nephropidae</taxon>
        <taxon>Homarus</taxon>
    </lineage>
</organism>
<accession>A0A8J5MY13</accession>
<keyword evidence="3" id="KW-0732">Signal</keyword>
<dbReference type="PROSITE" id="PS00135">
    <property type="entry name" value="TRYPSIN_SER"/>
    <property type="match status" value="1"/>
</dbReference>
<evidence type="ECO:0000256" key="9">
    <source>
        <dbReference type="ARBA" id="ARBA00066707"/>
    </source>
</evidence>
<keyword evidence="5" id="KW-0353">Hemolymph clotting</keyword>
<evidence type="ECO:0000256" key="6">
    <source>
        <dbReference type="ARBA" id="ARBA00022825"/>
    </source>
</evidence>
<evidence type="ECO:0000313" key="13">
    <source>
        <dbReference type="Proteomes" id="UP000747542"/>
    </source>
</evidence>
<dbReference type="GO" id="GO:0004252">
    <property type="term" value="F:serine-type endopeptidase activity"/>
    <property type="evidence" value="ECO:0007669"/>
    <property type="project" value="InterPro"/>
</dbReference>
<dbReference type="GO" id="GO:0006508">
    <property type="term" value="P:proteolysis"/>
    <property type="evidence" value="ECO:0007669"/>
    <property type="project" value="UniProtKB-KW"/>
</dbReference>
<dbReference type="InterPro" id="IPR001254">
    <property type="entry name" value="Trypsin_dom"/>
</dbReference>
<keyword evidence="6 10" id="KW-0720">Serine protease</keyword>
<dbReference type="PANTHER" id="PTHR24252">
    <property type="entry name" value="ACROSIN-RELATED"/>
    <property type="match status" value="1"/>
</dbReference>
<dbReference type="InterPro" id="IPR033116">
    <property type="entry name" value="TRYPSIN_SER"/>
</dbReference>
<dbReference type="GO" id="GO:0042381">
    <property type="term" value="P:hemolymph coagulation"/>
    <property type="evidence" value="ECO:0007669"/>
    <property type="project" value="UniProtKB-KW"/>
</dbReference>
<dbReference type="SUPFAM" id="SSF50494">
    <property type="entry name" value="Trypsin-like serine proteases"/>
    <property type="match status" value="1"/>
</dbReference>
<dbReference type="Proteomes" id="UP000747542">
    <property type="component" value="Unassembled WGS sequence"/>
</dbReference>
<dbReference type="EC" id="3.4.21.84" evidence="9"/>
<dbReference type="PROSITE" id="PS50240">
    <property type="entry name" value="TRYPSIN_DOM"/>
    <property type="match status" value="1"/>
</dbReference>
<comment type="catalytic activity">
    <reaction evidence="8">
        <text>Selective cleavage of 103-Arg-|-Ser-104 and 124-Ile-|-Ile-125 bonds in Limulus clotting factor B to form activated factor B. Cleavage of -Pro-Arg-|-Xaa- bonds in synthetic substrates.</text>
        <dbReference type="EC" id="3.4.21.84"/>
    </reaction>
</comment>
<comment type="caution">
    <text evidence="12">The sequence shown here is derived from an EMBL/GenBank/DDBJ whole genome shotgun (WGS) entry which is preliminary data.</text>
</comment>
<dbReference type="Pfam" id="PF00089">
    <property type="entry name" value="Trypsin"/>
    <property type="match status" value="1"/>
</dbReference>
<dbReference type="Gene3D" id="2.40.10.10">
    <property type="entry name" value="Trypsin-like serine proteases"/>
    <property type="match status" value="2"/>
</dbReference>
<reference evidence="12" key="1">
    <citation type="journal article" date="2021" name="Sci. Adv.">
        <title>The American lobster genome reveals insights on longevity, neural, and immune adaptations.</title>
        <authorList>
            <person name="Polinski J.M."/>
            <person name="Zimin A.V."/>
            <person name="Clark K.F."/>
            <person name="Kohn A.B."/>
            <person name="Sadowski N."/>
            <person name="Timp W."/>
            <person name="Ptitsyn A."/>
            <person name="Khanna P."/>
            <person name="Romanova D.Y."/>
            <person name="Williams P."/>
            <person name="Greenwood S.J."/>
            <person name="Moroz L.L."/>
            <person name="Walt D.R."/>
            <person name="Bodnar A.G."/>
        </authorList>
    </citation>
    <scope>NUCLEOTIDE SEQUENCE</scope>
    <source>
        <strain evidence="12">GMGI-L3</strain>
    </source>
</reference>
<proteinExistence type="predicted"/>
<name>A0A8J5MY13_HOMAM</name>
<feature type="non-terminal residue" evidence="12">
    <location>
        <position position="220"/>
    </location>
</feature>
<evidence type="ECO:0000256" key="8">
    <source>
        <dbReference type="ARBA" id="ARBA00052079"/>
    </source>
</evidence>
<dbReference type="SMART" id="SM00020">
    <property type="entry name" value="Tryp_SPc"/>
    <property type="match status" value="1"/>
</dbReference>
<evidence type="ECO:0000313" key="12">
    <source>
        <dbReference type="EMBL" id="KAG7167194.1"/>
    </source>
</evidence>
<dbReference type="PRINTS" id="PR00722">
    <property type="entry name" value="CHYMOTRYPSIN"/>
</dbReference>
<feature type="domain" description="Peptidase S1" evidence="11">
    <location>
        <begin position="2"/>
        <end position="220"/>
    </location>
</feature>
<evidence type="ECO:0000256" key="2">
    <source>
        <dbReference type="ARBA" id="ARBA00022670"/>
    </source>
</evidence>
<sequence length="220" mass="23566">MIVSGNKTTPGELPYQLSFQDTSYGYSFHFCGASIYNENYAISAGHCVHGEDLNNPEYLQVVAGKQILDKVEGTEQTVILSKIILHENFVGFPIKNDISLLKLSRPLLMNDYVKPIALPEAGHTAAGNCIVSGWGATTEGGTPIKTLMKVTVPILSDEECHSVYTQNFFKDSMICAGELEGGKDSCQGDSGGPLACSESGYTYLGGIVSWGYGCACPGYP</sequence>
<dbReference type="CDD" id="cd00190">
    <property type="entry name" value="Tryp_SPc"/>
    <property type="match status" value="1"/>
</dbReference>
<dbReference type="InterPro" id="IPR018114">
    <property type="entry name" value="TRYPSIN_HIS"/>
</dbReference>
<evidence type="ECO:0000256" key="5">
    <source>
        <dbReference type="ARBA" id="ARBA00022820"/>
    </source>
</evidence>